<sequence length="61" mass="6513">MKCPKCQGLVIRDQLFDPEGPSLHIAILRCLNCGGTTYVSKNTQSQTLTKSSATRSGSKAA</sequence>
<dbReference type="EMBL" id="JAQOUE010000002">
    <property type="protein sequence ID" value="MDT7044085.1"/>
    <property type="molecule type" value="Genomic_DNA"/>
</dbReference>
<comment type="caution">
    <text evidence="1">The sequence shown here is derived from an EMBL/GenBank/DDBJ whole genome shotgun (WGS) entry which is preliminary data.</text>
</comment>
<proteinExistence type="predicted"/>
<gene>
    <name evidence="1" type="ORF">PPG34_17175</name>
</gene>
<dbReference type="Proteomes" id="UP001250932">
    <property type="component" value="Unassembled WGS sequence"/>
</dbReference>
<protein>
    <recommendedName>
        <fullName evidence="3">Transcription factor zinc-finger domain-containing protein</fullName>
    </recommendedName>
</protein>
<accession>A0ABU3KCD5</accession>
<dbReference type="RefSeq" id="WP_313834671.1">
    <property type="nucleotide sequence ID" value="NZ_JAQOUE010000002.1"/>
</dbReference>
<name>A0ABU3KCD5_9BACT</name>
<evidence type="ECO:0008006" key="3">
    <source>
        <dbReference type="Google" id="ProtNLM"/>
    </source>
</evidence>
<organism evidence="1 2">
    <name type="scientific">Candidatus Nitronereus thalassa</name>
    <dbReference type="NCBI Taxonomy" id="3020898"/>
    <lineage>
        <taxon>Bacteria</taxon>
        <taxon>Pseudomonadati</taxon>
        <taxon>Nitrospirota</taxon>
        <taxon>Nitrospiria</taxon>
        <taxon>Nitrospirales</taxon>
        <taxon>Nitrospiraceae</taxon>
        <taxon>Candidatus Nitronereus</taxon>
    </lineage>
</organism>
<evidence type="ECO:0000313" key="2">
    <source>
        <dbReference type="Proteomes" id="UP001250932"/>
    </source>
</evidence>
<keyword evidence="2" id="KW-1185">Reference proteome</keyword>
<reference evidence="1 2" key="1">
    <citation type="journal article" date="2023" name="ISME J.">
        <title>Cultivation and genomic characterization of novel and ubiquitous marine nitrite-oxidizing bacteria from the Nitrospirales.</title>
        <authorList>
            <person name="Mueller A.J."/>
            <person name="Daebeler A."/>
            <person name="Herbold C.W."/>
            <person name="Kirkegaard R.H."/>
            <person name="Daims H."/>
        </authorList>
    </citation>
    <scope>NUCLEOTIDE SEQUENCE [LARGE SCALE GENOMIC DNA]</scope>
    <source>
        <strain evidence="1 2">EB</strain>
    </source>
</reference>
<evidence type="ECO:0000313" key="1">
    <source>
        <dbReference type="EMBL" id="MDT7044085.1"/>
    </source>
</evidence>